<accession>Q2J2V8</accession>
<proteinExistence type="predicted"/>
<dbReference type="RefSeq" id="WP_011439392.1">
    <property type="nucleotide sequence ID" value="NC_007778.1"/>
</dbReference>
<feature type="transmembrane region" description="Helical" evidence="1">
    <location>
        <begin position="74"/>
        <end position="92"/>
    </location>
</feature>
<dbReference type="Proteomes" id="UP000008809">
    <property type="component" value="Chromosome"/>
</dbReference>
<feature type="transmembrane region" description="Helical" evidence="1">
    <location>
        <begin position="130"/>
        <end position="146"/>
    </location>
</feature>
<sequence>MTDASALPKSAFPKPALPASAAATHRMHGATSRRAVALIVAAAAIIAALVATLSDATSLTAQQADPELVMLLRFMAGVKALLALAALGAAVWRLGYPTSPTLTLGYTLAPALMCAAPVVIWQIAHVGVGAALFHAGFVLLLLALYADRGEATELAKSTVLRLRRA</sequence>
<dbReference type="eggNOG" id="ENOG5033G4E">
    <property type="taxonomic scope" value="Bacteria"/>
</dbReference>
<evidence type="ECO:0000313" key="3">
    <source>
        <dbReference type="Proteomes" id="UP000008809"/>
    </source>
</evidence>
<keyword evidence="1" id="KW-0472">Membrane</keyword>
<dbReference type="AlphaFoldDB" id="Q2J2V8"/>
<keyword evidence="3" id="KW-1185">Reference proteome</keyword>
<organism evidence="2 3">
    <name type="scientific">Rhodopseudomonas palustris (strain HaA2)</name>
    <dbReference type="NCBI Taxonomy" id="316058"/>
    <lineage>
        <taxon>Bacteria</taxon>
        <taxon>Pseudomonadati</taxon>
        <taxon>Pseudomonadota</taxon>
        <taxon>Alphaproteobacteria</taxon>
        <taxon>Hyphomicrobiales</taxon>
        <taxon>Nitrobacteraceae</taxon>
        <taxon>Rhodopseudomonas</taxon>
    </lineage>
</organism>
<dbReference type="KEGG" id="rpb:RPB_0491"/>
<keyword evidence="1" id="KW-1133">Transmembrane helix</keyword>
<dbReference type="EMBL" id="CP000250">
    <property type="protein sequence ID" value="ABD05202.1"/>
    <property type="molecule type" value="Genomic_DNA"/>
</dbReference>
<dbReference type="OrthoDB" id="7960265at2"/>
<evidence type="ECO:0000256" key="1">
    <source>
        <dbReference type="SAM" id="Phobius"/>
    </source>
</evidence>
<gene>
    <name evidence="2" type="ordered locus">RPB_0491</name>
</gene>
<dbReference type="STRING" id="316058.RPB_0491"/>
<name>Q2J2V8_RHOP2</name>
<dbReference type="HOGENOM" id="CLU_1702884_0_0_5"/>
<evidence type="ECO:0000313" key="2">
    <source>
        <dbReference type="EMBL" id="ABD05202.1"/>
    </source>
</evidence>
<feature type="transmembrane region" description="Helical" evidence="1">
    <location>
        <begin position="35"/>
        <end position="54"/>
    </location>
</feature>
<feature type="transmembrane region" description="Helical" evidence="1">
    <location>
        <begin position="104"/>
        <end position="124"/>
    </location>
</feature>
<protein>
    <submittedName>
        <fullName evidence="2">Uncharacterized protein</fullName>
    </submittedName>
</protein>
<keyword evidence="1" id="KW-0812">Transmembrane</keyword>
<reference evidence="2 3" key="1">
    <citation type="submission" date="2006-01" db="EMBL/GenBank/DDBJ databases">
        <title>Complete sequence of Rhodopseudomonas palustris HaA2.</title>
        <authorList>
            <consortium name="US DOE Joint Genome Institute"/>
            <person name="Copeland A."/>
            <person name="Lucas S."/>
            <person name="Lapidus A."/>
            <person name="Barry K."/>
            <person name="Detter J.C."/>
            <person name="Glavina T."/>
            <person name="Hammon N."/>
            <person name="Israni S."/>
            <person name="Pitluck S."/>
            <person name="Chain P."/>
            <person name="Malfatti S."/>
            <person name="Shin M."/>
            <person name="Vergez L."/>
            <person name="Schmutz J."/>
            <person name="Larimer F."/>
            <person name="Land M."/>
            <person name="Hauser L."/>
            <person name="Pelletier D.A."/>
            <person name="Kyrpides N."/>
            <person name="Anderson I."/>
            <person name="Oda Y."/>
            <person name="Harwood C.S."/>
            <person name="Richardson P."/>
        </authorList>
    </citation>
    <scope>NUCLEOTIDE SEQUENCE [LARGE SCALE GENOMIC DNA]</scope>
    <source>
        <strain evidence="2 3">HaA2</strain>
    </source>
</reference>